<reference evidence="4 6" key="1">
    <citation type="submission" date="2015-11" db="EMBL/GenBank/DDBJ databases">
        <title>Genomic analysis of 38 Legionella species identifies large and diverse effector repertoires.</title>
        <authorList>
            <person name="Burstein D."/>
            <person name="Amaro F."/>
            <person name="Zusman T."/>
            <person name="Lifshitz Z."/>
            <person name="Cohen O."/>
            <person name="Gilbert J.A."/>
            <person name="Pupko T."/>
            <person name="Shuman H.A."/>
            <person name="Segal G."/>
        </authorList>
    </citation>
    <scope>NUCLEOTIDE SEQUENCE [LARGE SCALE GENOMIC DNA]</scope>
    <source>
        <strain evidence="4 6">ATCC 43877</strain>
    </source>
</reference>
<evidence type="ECO:0000256" key="3">
    <source>
        <dbReference type="SAM" id="MobiDB-lite"/>
    </source>
</evidence>
<dbReference type="GO" id="GO:0005886">
    <property type="term" value="C:plasma membrane"/>
    <property type="evidence" value="ECO:0007669"/>
    <property type="project" value="TreeGrafter"/>
</dbReference>
<dbReference type="EMBL" id="UGOG01000001">
    <property type="protein sequence ID" value="STX63469.1"/>
    <property type="molecule type" value="Genomic_DNA"/>
</dbReference>
<evidence type="ECO:0000313" key="5">
    <source>
        <dbReference type="EMBL" id="STX63469.1"/>
    </source>
</evidence>
<evidence type="ECO:0000256" key="1">
    <source>
        <dbReference type="ARBA" id="ARBA00022737"/>
    </source>
</evidence>
<accession>A0A378K2I5</accession>
<dbReference type="PANTHER" id="PTHR24186">
    <property type="entry name" value="PROTEIN PHOSPHATASE 1 REGULATORY SUBUNIT"/>
    <property type="match status" value="1"/>
</dbReference>
<dbReference type="PANTHER" id="PTHR24186:SF38">
    <property type="entry name" value="ANKYRIN REPEAT FAMILY PROTEIN"/>
    <property type="match status" value="1"/>
</dbReference>
<feature type="region of interest" description="Disordered" evidence="3">
    <location>
        <begin position="989"/>
        <end position="1017"/>
    </location>
</feature>
<dbReference type="AlphaFoldDB" id="A0A378K2I5"/>
<keyword evidence="2" id="KW-0040">ANK repeat</keyword>
<dbReference type="RefSeq" id="WP_028385042.1">
    <property type="nucleotide sequence ID" value="NZ_CAAAJG010000008.1"/>
</dbReference>
<gene>
    <name evidence="4" type="ORF">Lmor_2814</name>
    <name evidence="5" type="ORF">NCTC12239_02414</name>
</gene>
<proteinExistence type="predicted"/>
<dbReference type="Proteomes" id="UP000254040">
    <property type="component" value="Unassembled WGS sequence"/>
</dbReference>
<dbReference type="InterPro" id="IPR036770">
    <property type="entry name" value="Ankyrin_rpt-contain_sf"/>
</dbReference>
<evidence type="ECO:0000313" key="6">
    <source>
        <dbReference type="Proteomes" id="UP000054985"/>
    </source>
</evidence>
<evidence type="ECO:0008006" key="8">
    <source>
        <dbReference type="Google" id="ProtNLM"/>
    </source>
</evidence>
<feature type="compositionally biased region" description="Low complexity" evidence="3">
    <location>
        <begin position="44"/>
        <end position="65"/>
    </location>
</feature>
<evidence type="ECO:0000313" key="7">
    <source>
        <dbReference type="Proteomes" id="UP000254040"/>
    </source>
</evidence>
<sequence>MTDPRERQIASGVNYEQSTHDVVVSNAAASLAIRLARKYLFHSSGASSSTSSTSTSSQSSPMSLSAEGHASAQARMKHIMRRYNSRKKSILLTETTQSWLATTLSPRSLNPELDRVTLTRVEGGLEISEEWYMPLPEVYTIVLSALIDTDEQVWPVPAGSNARKQRGQRLQEFDRINNALATAYPPICATGIRHTWLMALNGYEGKRLPLNAVDLLFRGLFDFMTHNVLGEQMGITLPEGRDPLGEERQKFNTQFQSLFLPWVFEGMPEQVKEAIAAAGGSEGARILVLSRFHEIETLPDQDMMKKIADYCSMEGLETIPCNFTPLIAALDHPTLKNAALNIDTNPVKGVEQIASDMVNWLRGPDFLPEALNEAETNSTDAFAKVYLLIRLLDALHQYQTHHRLLNIVDTPAEDHHAWAESIDFLAKCIANQPPSLHDLLSNLSLIDRNLKAFERRLGIWKNSAFHDFINNYFANWFATTGDAEIMVRANLFTRLFELFLRENTETQNTMPAIRVSDRMLLTWTNQMSEDGVLDITPYQINRILLHALCYSQETWSETFSMNLRILLHFLRNRFNEAQDLGALALAHASYPDKLLDYVEHIANGVVPETIPPIFTPGNISPVTSLDVAKFLAVSNDVPQTIIQAVIQHPDFNPLASNRWGLTPIYLAAVQGHIPLAAALLAKSANYFVRFLQYFPLGAALLNGHESFLQWFLSNLPDDKKIEAVLAKDGFGKSLLHHAANNPKYLSFLLAYIPNATKSTAVMMNDERDFSVLFYAANNPLSLKLLLDCLTEDEKSLALMQMNCFGETVLYEAVDSTESLGLLLSCLPEGKKAAAVMTKNPKNGTLLHQVVMNPNSLNFILDYIPKERRAKAVLTKNWKGQTVLYAGIKNPESLKILLSCLPQESLTAAVLGKSYRQVTLLHKATKTPESLKILLNCLPGEERTNALMTKNTNNETVLQLGEKNPESRMILQAYVETTISKVASSSHSFFSHNHSSQATNSELVNPEDELSKKQGFNG</sequence>
<dbReference type="Gene3D" id="1.25.40.20">
    <property type="entry name" value="Ankyrin repeat-containing domain"/>
    <property type="match status" value="1"/>
</dbReference>
<protein>
    <recommendedName>
        <fullName evidence="8">Ankyrin repeats (3 copies)</fullName>
    </recommendedName>
</protein>
<evidence type="ECO:0000256" key="2">
    <source>
        <dbReference type="ARBA" id="ARBA00023043"/>
    </source>
</evidence>
<reference evidence="5 7" key="2">
    <citation type="submission" date="2018-06" db="EMBL/GenBank/DDBJ databases">
        <authorList>
            <consortium name="Pathogen Informatics"/>
            <person name="Doyle S."/>
        </authorList>
    </citation>
    <scope>NUCLEOTIDE SEQUENCE [LARGE SCALE GENOMIC DNA]</scope>
    <source>
        <strain evidence="5 7">NCTC12239</strain>
    </source>
</reference>
<dbReference type="STRING" id="39962.Lmor_2814"/>
<keyword evidence="6" id="KW-1185">Reference proteome</keyword>
<organism evidence="5 7">
    <name type="scientific">Legionella moravica</name>
    <dbReference type="NCBI Taxonomy" id="39962"/>
    <lineage>
        <taxon>Bacteria</taxon>
        <taxon>Pseudomonadati</taxon>
        <taxon>Pseudomonadota</taxon>
        <taxon>Gammaproteobacteria</taxon>
        <taxon>Legionellales</taxon>
        <taxon>Legionellaceae</taxon>
        <taxon>Legionella</taxon>
    </lineage>
</organism>
<keyword evidence="1" id="KW-0677">Repeat</keyword>
<dbReference type="EMBL" id="LNYN01000042">
    <property type="protein sequence ID" value="KTD30707.1"/>
    <property type="molecule type" value="Genomic_DNA"/>
</dbReference>
<dbReference type="Proteomes" id="UP000054985">
    <property type="component" value="Unassembled WGS sequence"/>
</dbReference>
<evidence type="ECO:0000313" key="4">
    <source>
        <dbReference type="EMBL" id="KTD30707.1"/>
    </source>
</evidence>
<name>A0A378K2I5_9GAMM</name>
<feature type="region of interest" description="Disordered" evidence="3">
    <location>
        <begin position="44"/>
        <end position="71"/>
    </location>
</feature>
<dbReference type="OrthoDB" id="5652162at2"/>
<dbReference type="SUPFAM" id="SSF48403">
    <property type="entry name" value="Ankyrin repeat"/>
    <property type="match status" value="1"/>
</dbReference>